<proteinExistence type="predicted"/>
<dbReference type="GO" id="GO:0050660">
    <property type="term" value="F:flavin adenine dinucleotide binding"/>
    <property type="evidence" value="ECO:0007669"/>
    <property type="project" value="InterPro"/>
</dbReference>
<comment type="cofactor">
    <cofactor evidence="1">
        <name>FAD</name>
        <dbReference type="ChEBI" id="CHEBI:57692"/>
    </cofactor>
</comment>
<accession>A0A6P5ZGE3</accession>
<dbReference type="Proteomes" id="UP000515121">
    <property type="component" value="Unplaced"/>
</dbReference>
<name>A0A6P5ZGE3_DURZI</name>
<evidence type="ECO:0000259" key="4">
    <source>
        <dbReference type="Pfam" id="PF01565"/>
    </source>
</evidence>
<dbReference type="KEGG" id="dzi:111300069"/>
<feature type="transmembrane region" description="Helical" evidence="3">
    <location>
        <begin position="253"/>
        <end position="273"/>
    </location>
</feature>
<keyword evidence="3" id="KW-1133">Transmembrane helix</keyword>
<organism evidence="5 6">
    <name type="scientific">Durio zibethinus</name>
    <name type="common">Durian</name>
    <dbReference type="NCBI Taxonomy" id="66656"/>
    <lineage>
        <taxon>Eukaryota</taxon>
        <taxon>Viridiplantae</taxon>
        <taxon>Streptophyta</taxon>
        <taxon>Embryophyta</taxon>
        <taxon>Tracheophyta</taxon>
        <taxon>Spermatophyta</taxon>
        <taxon>Magnoliopsida</taxon>
        <taxon>eudicotyledons</taxon>
        <taxon>Gunneridae</taxon>
        <taxon>Pentapetalae</taxon>
        <taxon>rosids</taxon>
        <taxon>malvids</taxon>
        <taxon>Malvales</taxon>
        <taxon>Malvaceae</taxon>
        <taxon>Helicteroideae</taxon>
        <taxon>Durio</taxon>
    </lineage>
</organism>
<keyword evidence="2" id="KW-0560">Oxidoreductase</keyword>
<reference evidence="6" key="1">
    <citation type="submission" date="2025-08" db="UniProtKB">
        <authorList>
            <consortium name="RefSeq"/>
        </authorList>
    </citation>
    <scope>IDENTIFICATION</scope>
    <source>
        <tissue evidence="6">Fruit stalk</tissue>
    </source>
</reference>
<feature type="transmembrane region" description="Helical" evidence="3">
    <location>
        <begin position="285"/>
        <end position="304"/>
    </location>
</feature>
<evidence type="ECO:0000256" key="1">
    <source>
        <dbReference type="ARBA" id="ARBA00001974"/>
    </source>
</evidence>
<dbReference type="PANTHER" id="PTHR43716:SF1">
    <property type="entry name" value="D-2-HYDROXYGLUTARATE DEHYDROGENASE, MITOCHONDRIAL"/>
    <property type="match status" value="1"/>
</dbReference>
<evidence type="ECO:0000256" key="2">
    <source>
        <dbReference type="ARBA" id="ARBA00023002"/>
    </source>
</evidence>
<dbReference type="GO" id="GO:0016491">
    <property type="term" value="F:oxidoreductase activity"/>
    <property type="evidence" value="ECO:0007669"/>
    <property type="project" value="UniProtKB-KW"/>
</dbReference>
<dbReference type="RefSeq" id="XP_022751416.1">
    <property type="nucleotide sequence ID" value="XM_022895681.1"/>
</dbReference>
<dbReference type="InterPro" id="IPR016167">
    <property type="entry name" value="FAD-bd_PCMH_sub1"/>
</dbReference>
<dbReference type="InterPro" id="IPR036318">
    <property type="entry name" value="FAD-bd_PCMH-like_sf"/>
</dbReference>
<dbReference type="SUPFAM" id="SSF56176">
    <property type="entry name" value="FAD-binding/transporter-associated domain-like"/>
    <property type="match status" value="1"/>
</dbReference>
<dbReference type="Pfam" id="PF01565">
    <property type="entry name" value="FAD_binding_4"/>
    <property type="match status" value="1"/>
</dbReference>
<dbReference type="PANTHER" id="PTHR43716">
    <property type="entry name" value="D-2-HYDROXYGLUTARATE DEHYDROGENASE, MITOCHONDRIAL"/>
    <property type="match status" value="1"/>
</dbReference>
<evidence type="ECO:0000313" key="6">
    <source>
        <dbReference type="RefSeq" id="XP_022751416.1"/>
    </source>
</evidence>
<gene>
    <name evidence="6" type="primary">LOC111300069</name>
</gene>
<protein>
    <submittedName>
        <fullName evidence="6">Uncharacterized protein LOC111300069 isoform X1</fullName>
    </submittedName>
</protein>
<dbReference type="InterPro" id="IPR006094">
    <property type="entry name" value="Oxid_FAD_bind_N"/>
</dbReference>
<dbReference type="Gene3D" id="3.30.43.10">
    <property type="entry name" value="Uridine Diphospho-n-acetylenolpyruvylglucosamine Reductase, domain 2"/>
    <property type="match status" value="1"/>
</dbReference>
<keyword evidence="5" id="KW-1185">Reference proteome</keyword>
<dbReference type="FunFam" id="3.30.43.10:FF:000002">
    <property type="entry name" value="D-2-hydroxyglutarate dehydrogenase, mitochondrial"/>
    <property type="match status" value="1"/>
</dbReference>
<dbReference type="OrthoDB" id="5332616at2759"/>
<dbReference type="InterPro" id="IPR051264">
    <property type="entry name" value="FAD-oxidored/transferase_4"/>
</dbReference>
<dbReference type="GO" id="GO:0005739">
    <property type="term" value="C:mitochondrion"/>
    <property type="evidence" value="ECO:0007669"/>
    <property type="project" value="TreeGrafter"/>
</dbReference>
<dbReference type="GeneID" id="111300069"/>
<evidence type="ECO:0000256" key="3">
    <source>
        <dbReference type="SAM" id="Phobius"/>
    </source>
</evidence>
<sequence length="305" mass="34892">MQQPGWLKIEAIGTTWICFSDAKILDSGNGKEWLETQRFSPSRGNGGYYGHLVKYIGKDCVTATLADLIGTTGKRKKKLKMEKWRATSNLRRSLKSVLNRRLSPGSDFTYFNEKRSFPARFNPIRDQRSLREANAIQYRYFSSVSTLVQRNPSFSTLNSDDISYFKRLLGEKNVIQDEDRLETANTDWMHKYKGSSKLLLQPRSTEEVSQILKYCNSRCLAVVPQGGNTGLVGGSVPVFDEVQKEAVKLVEMFQLMLVVCVLYVMVHFTGMYLVRNLLVDWTSNFNVWTFIFFNFPLFGPLIPAV</sequence>
<keyword evidence="3" id="KW-0472">Membrane</keyword>
<evidence type="ECO:0000313" key="5">
    <source>
        <dbReference type="Proteomes" id="UP000515121"/>
    </source>
</evidence>
<keyword evidence="3" id="KW-0812">Transmembrane</keyword>
<feature type="domain" description="FAD linked oxidase N-terminal" evidence="4">
    <location>
        <begin position="198"/>
        <end position="240"/>
    </location>
</feature>
<dbReference type="AlphaFoldDB" id="A0A6P5ZGE3"/>